<keyword evidence="5" id="KW-0136">Cellulose degradation</keyword>
<evidence type="ECO:0000256" key="4">
    <source>
        <dbReference type="ARBA" id="ARBA00023157"/>
    </source>
</evidence>
<evidence type="ECO:0000313" key="10">
    <source>
        <dbReference type="Proteomes" id="UP000596902"/>
    </source>
</evidence>
<dbReference type="Proteomes" id="UP000596902">
    <property type="component" value="Unassembled WGS sequence"/>
</dbReference>
<dbReference type="PANTHER" id="PTHR33353:SF11">
    <property type="entry name" value="GLYCOSYLHYDROLASE FAMILY 61-7 PROTEIN"/>
    <property type="match status" value="1"/>
</dbReference>
<keyword evidence="4 5" id="KW-1015">Disulfide bond</keyword>
<dbReference type="PANTHER" id="PTHR33353">
    <property type="entry name" value="PUTATIVE (AFU_ORTHOLOGUE AFUA_1G12560)-RELATED"/>
    <property type="match status" value="1"/>
</dbReference>
<name>A0A8H7ECC9_9PLEO</name>
<comment type="caution">
    <text evidence="9">The sequence shown here is derived from an EMBL/GenBank/DDBJ whole genome shotgun (WGS) entry which is preliminary data.</text>
</comment>
<feature type="signal peptide" evidence="7">
    <location>
        <begin position="1"/>
        <end position="19"/>
    </location>
</feature>
<organism evidence="9 10">
    <name type="scientific">Alternaria burnsii</name>
    <dbReference type="NCBI Taxonomy" id="1187904"/>
    <lineage>
        <taxon>Eukaryota</taxon>
        <taxon>Fungi</taxon>
        <taxon>Dikarya</taxon>
        <taxon>Ascomycota</taxon>
        <taxon>Pezizomycotina</taxon>
        <taxon>Dothideomycetes</taxon>
        <taxon>Pleosporomycetidae</taxon>
        <taxon>Pleosporales</taxon>
        <taxon>Pleosporineae</taxon>
        <taxon>Pleosporaceae</taxon>
        <taxon>Alternaria</taxon>
        <taxon>Alternaria sect. Alternaria</taxon>
    </lineage>
</organism>
<accession>A0A8H7ECC9</accession>
<keyword evidence="10" id="KW-1185">Reference proteome</keyword>
<dbReference type="GO" id="GO:0008810">
    <property type="term" value="F:cellulase activity"/>
    <property type="evidence" value="ECO:0007669"/>
    <property type="project" value="UniProtKB-UniRule"/>
</dbReference>
<feature type="region of interest" description="Disordered" evidence="6">
    <location>
        <begin position="252"/>
        <end position="273"/>
    </location>
</feature>
<evidence type="ECO:0000259" key="8">
    <source>
        <dbReference type="Pfam" id="PF03443"/>
    </source>
</evidence>
<dbReference type="RefSeq" id="XP_038783628.1">
    <property type="nucleotide sequence ID" value="XM_038933663.1"/>
</dbReference>
<comment type="catalytic activity">
    <reaction evidence="5">
        <text>[(1-&gt;4)-beta-D-glucosyl]n+m + reduced acceptor + O2 = 4-dehydro-beta-D-glucosyl-[(1-&gt;4)-beta-D-glucosyl]n-1 + [(1-&gt;4)-beta-D-glucosyl]m + acceptor + H2O.</text>
        <dbReference type="EC" id="1.14.99.56"/>
    </reaction>
</comment>
<comment type="subcellular location">
    <subcellularLocation>
        <location evidence="2 5">Secreted</location>
    </subcellularLocation>
</comment>
<dbReference type="GO" id="GO:0030245">
    <property type="term" value="P:cellulose catabolic process"/>
    <property type="evidence" value="ECO:0007669"/>
    <property type="project" value="UniProtKB-UniRule"/>
</dbReference>
<evidence type="ECO:0000256" key="3">
    <source>
        <dbReference type="ARBA" id="ARBA00022525"/>
    </source>
</evidence>
<dbReference type="GeneID" id="62206841"/>
<dbReference type="EC" id="1.14.99.56" evidence="5"/>
<evidence type="ECO:0000256" key="7">
    <source>
        <dbReference type="SAM" id="SignalP"/>
    </source>
</evidence>
<dbReference type="GO" id="GO:0005576">
    <property type="term" value="C:extracellular region"/>
    <property type="evidence" value="ECO:0007669"/>
    <property type="project" value="UniProtKB-SubCell"/>
</dbReference>
<evidence type="ECO:0000256" key="2">
    <source>
        <dbReference type="ARBA" id="ARBA00004613"/>
    </source>
</evidence>
<keyword evidence="3 5" id="KW-0964">Secreted</keyword>
<feature type="domain" description="Auxiliary Activity family 9 catalytic" evidence="8">
    <location>
        <begin position="20"/>
        <end position="209"/>
    </location>
</feature>
<dbReference type="Pfam" id="PF03443">
    <property type="entry name" value="AA9"/>
    <property type="match status" value="1"/>
</dbReference>
<keyword evidence="7" id="KW-0732">Signal</keyword>
<reference evidence="9" key="1">
    <citation type="submission" date="2020-01" db="EMBL/GenBank/DDBJ databases">
        <authorList>
            <person name="Feng Z.H.Z."/>
        </authorList>
    </citation>
    <scope>NUCLEOTIDE SEQUENCE</scope>
    <source>
        <strain evidence="9">CBS107.38</strain>
    </source>
</reference>
<sequence>MKCIAIATAVAAFANVAQAHYIFQTLTANGAKGALFQNIRPVPNNSPVTDLADKNLRCNAGGNSGSGTTTVSVAAGSTVSFTADQAVYHQGPVTFYMTKVDSAAAADGSSDWFKIKEIGPTFSGGQASWDMSATYSTTIPSQIPAGDYLLRIEQLGIHNPGSPPQFYISCAQVKVTGGGSGKPSPTTKIPGHVKSTDSGYTANIYNNFNSYVVPGPKLPNLAACFEVPPHSLHMAAGPPFGQPWLANVGNNPNINREPPPPPTNAGPVPQAQHPITAAGGAQVVVEQQHAPVYGPPLPIGIGAPAFGGVAIGAFPPVFPPVGIMDPFMMGGMMGGYMGPGGGPLAPVRAGNFLPGAHHGIGFGMNANGVPFPPPPPGAIAGVIPPFAPAAPLWAGGGLAFGNVPAVGGVGVGGMMPGMMMGGGMMGPGLAGSQHFRPAPMFIDGNHGHPAQPEQQDVSQISGGIPPGVMLVESAEHTIFYRITGNICPWLSPGTPLTLEPLAAASTTGLNRLIQICNDGTPADELENCAVTECIELANGLWEKGQTFKYNDAVSRVLTLKDAGWDNTRNRANGNSLHLWGHRI</sequence>
<dbReference type="InterPro" id="IPR005103">
    <property type="entry name" value="AA9_LPMO"/>
</dbReference>
<evidence type="ECO:0000256" key="5">
    <source>
        <dbReference type="RuleBase" id="RU368122"/>
    </source>
</evidence>
<feature type="chain" id="PRO_5034188011" description="AA9 family lytic polysaccharide monooxygenase" evidence="7">
    <location>
        <begin position="20"/>
        <end position="583"/>
    </location>
</feature>
<evidence type="ECO:0000256" key="1">
    <source>
        <dbReference type="ARBA" id="ARBA00001973"/>
    </source>
</evidence>
<protein>
    <recommendedName>
        <fullName evidence="5">AA9 family lytic polysaccharide monooxygenase</fullName>
        <ecNumber evidence="5">1.14.99.56</ecNumber>
    </recommendedName>
    <alternativeName>
        <fullName evidence="5">Endo-beta-1,4-glucanase</fullName>
    </alternativeName>
    <alternativeName>
        <fullName evidence="5">Glycosyl hydrolase 61 family protein</fullName>
    </alternativeName>
</protein>
<keyword evidence="5" id="KW-0119">Carbohydrate metabolism</keyword>
<dbReference type="GO" id="GO:0030248">
    <property type="term" value="F:cellulose binding"/>
    <property type="evidence" value="ECO:0007669"/>
    <property type="project" value="UniProtKB-UniRule"/>
</dbReference>
<dbReference type="EMBL" id="JAAABM010000013">
    <property type="protein sequence ID" value="KAF7673293.1"/>
    <property type="molecule type" value="Genomic_DNA"/>
</dbReference>
<comment type="function">
    <text evidence="5">Lytic polysaccharide monooxygenase (LMPO) that depolymerizes crystalline and amorphous polysaccharides via the oxidation of scissile alpha- or beta-(1-4)-glycosidic bonds, yielding C1 and/or C4 oxidation products. Catalysis by LPMOs requires the reduction of the active-site copper from Cu(II) to Cu(I) by a reducing agent and H(2)O(2) or O(2) as a cosubstrate.</text>
</comment>
<evidence type="ECO:0000256" key="6">
    <source>
        <dbReference type="SAM" id="MobiDB-lite"/>
    </source>
</evidence>
<gene>
    <name evidence="9" type="ORF">GT037_008616</name>
</gene>
<dbReference type="CDD" id="cd21175">
    <property type="entry name" value="LPMO_AA9"/>
    <property type="match status" value="1"/>
</dbReference>
<comment type="domain">
    <text evidence="5">Has a modular structure: an endo-beta-1,4-glucanase catalytic module at the N-terminus, a linker rich in serines and threonines, and a C-terminal carbohydrate-binding module (CBM).</text>
</comment>
<comment type="cofactor">
    <cofactor evidence="1">
        <name>Cu(2+)</name>
        <dbReference type="ChEBI" id="CHEBI:29036"/>
    </cofactor>
</comment>
<dbReference type="AlphaFoldDB" id="A0A8H7ECC9"/>
<evidence type="ECO:0000313" key="9">
    <source>
        <dbReference type="EMBL" id="KAF7673293.1"/>
    </source>
</evidence>
<proteinExistence type="predicted"/>
<reference evidence="9" key="2">
    <citation type="submission" date="2020-08" db="EMBL/GenBank/DDBJ databases">
        <title>Draft Genome Sequence of Cumin Blight Pathogen Alternaria burnsii.</title>
        <authorList>
            <person name="Feng Z."/>
        </authorList>
    </citation>
    <scope>NUCLEOTIDE SEQUENCE</scope>
    <source>
        <strain evidence="9">CBS107.38</strain>
    </source>
</reference>
<dbReference type="InterPro" id="IPR049892">
    <property type="entry name" value="AA9"/>
</dbReference>
<dbReference type="Gene3D" id="2.70.50.70">
    <property type="match status" value="1"/>
</dbReference>
<keyword evidence="5" id="KW-0624">Polysaccharide degradation</keyword>